<evidence type="ECO:0000256" key="1">
    <source>
        <dbReference type="ARBA" id="ARBA00004141"/>
    </source>
</evidence>
<dbReference type="Pfam" id="PF02096">
    <property type="entry name" value="60KD_IMP"/>
    <property type="match status" value="1"/>
</dbReference>
<feature type="transmembrane region" description="Helical" evidence="7">
    <location>
        <begin position="197"/>
        <end position="217"/>
    </location>
</feature>
<keyword evidence="5 7" id="KW-0472">Membrane</keyword>
<evidence type="ECO:0000313" key="9">
    <source>
        <dbReference type="EMBL" id="KAG2228183.1"/>
    </source>
</evidence>
<name>A0A8H7SGU0_9FUNG</name>
<dbReference type="PANTHER" id="PTHR12428:SF65">
    <property type="entry name" value="CYTOCHROME C OXIDASE ASSEMBLY PROTEIN COX18, MITOCHONDRIAL"/>
    <property type="match status" value="1"/>
</dbReference>
<feature type="domain" description="Membrane insertase YidC/Oxa/ALB C-terminal" evidence="8">
    <location>
        <begin position="51"/>
        <end position="269"/>
    </location>
</feature>
<comment type="similarity">
    <text evidence="2 6">Belongs to the OXA1/ALB3/YidC family.</text>
</comment>
<organism evidence="9 10">
    <name type="scientific">Circinella minor</name>
    <dbReference type="NCBI Taxonomy" id="1195481"/>
    <lineage>
        <taxon>Eukaryota</taxon>
        <taxon>Fungi</taxon>
        <taxon>Fungi incertae sedis</taxon>
        <taxon>Mucoromycota</taxon>
        <taxon>Mucoromycotina</taxon>
        <taxon>Mucoromycetes</taxon>
        <taxon>Mucorales</taxon>
        <taxon>Lichtheimiaceae</taxon>
        <taxon>Circinella</taxon>
    </lineage>
</organism>
<keyword evidence="3 6" id="KW-0812">Transmembrane</keyword>
<gene>
    <name evidence="9" type="ORF">INT45_009230</name>
</gene>
<evidence type="ECO:0000313" key="10">
    <source>
        <dbReference type="Proteomes" id="UP000646827"/>
    </source>
</evidence>
<proteinExistence type="inferred from homology"/>
<dbReference type="GO" id="GO:0005743">
    <property type="term" value="C:mitochondrial inner membrane"/>
    <property type="evidence" value="ECO:0007669"/>
    <property type="project" value="TreeGrafter"/>
</dbReference>
<keyword evidence="10" id="KW-1185">Reference proteome</keyword>
<dbReference type="PANTHER" id="PTHR12428">
    <property type="entry name" value="OXA1"/>
    <property type="match status" value="1"/>
</dbReference>
<dbReference type="OrthoDB" id="2148490at2759"/>
<dbReference type="GO" id="GO:0032977">
    <property type="term" value="F:membrane insertase activity"/>
    <property type="evidence" value="ECO:0007669"/>
    <property type="project" value="InterPro"/>
</dbReference>
<dbReference type="InterPro" id="IPR001708">
    <property type="entry name" value="YidC/ALB3/OXA1/COX18"/>
</dbReference>
<feature type="transmembrane region" description="Helical" evidence="7">
    <location>
        <begin position="139"/>
        <end position="157"/>
    </location>
</feature>
<evidence type="ECO:0000256" key="6">
    <source>
        <dbReference type="RuleBase" id="RU003945"/>
    </source>
</evidence>
<evidence type="ECO:0000256" key="4">
    <source>
        <dbReference type="ARBA" id="ARBA00022989"/>
    </source>
</evidence>
<dbReference type="Proteomes" id="UP000646827">
    <property type="component" value="Unassembled WGS sequence"/>
</dbReference>
<feature type="transmembrane region" description="Helical" evidence="7">
    <location>
        <begin position="51"/>
        <end position="73"/>
    </location>
</feature>
<dbReference type="GO" id="GO:0033617">
    <property type="term" value="P:mitochondrial respiratory chain complex IV assembly"/>
    <property type="evidence" value="ECO:0007669"/>
    <property type="project" value="TreeGrafter"/>
</dbReference>
<comment type="subcellular location">
    <subcellularLocation>
        <location evidence="1 6">Membrane</location>
        <topology evidence="1 6">Multi-pass membrane protein</topology>
    </subcellularLocation>
</comment>
<protein>
    <recommendedName>
        <fullName evidence="8">Membrane insertase YidC/Oxa/ALB C-terminal domain-containing protein</fullName>
    </recommendedName>
</protein>
<feature type="transmembrane region" description="Helical" evidence="7">
    <location>
        <begin position="237"/>
        <end position="257"/>
    </location>
</feature>
<sequence length="298" mass="33562">MPRIRPLVLTCIRHQRKAPFNNSFQNASTQFPALLAANESLIQAVHTELPWWATIMGLTCLLRTSLTLPIAVYQQRSVGKMIQLAPIIQSWGTTLKTQIASESKQKGWGYARYNGELQKQYRKKVGEIYAHYGCSRWKLLALPYIQIPLWVSMSLTLRHMTGYPLPWYGQTSDGPAQGLSEGGFGWVTNLTVPDPTMTFPLLIGAGTLLNVELNAWLSKDKEKTITQKVMTNAFRCLAVVFVPIAAHAPMTLGLYWVTSTWYSVVQNIAFRIPSVRATLKMPPLQPPPIKNEYQQDNT</sequence>
<evidence type="ECO:0000256" key="2">
    <source>
        <dbReference type="ARBA" id="ARBA00009877"/>
    </source>
</evidence>
<comment type="caution">
    <text evidence="9">The sequence shown here is derived from an EMBL/GenBank/DDBJ whole genome shotgun (WGS) entry which is preliminary data.</text>
</comment>
<dbReference type="InterPro" id="IPR028055">
    <property type="entry name" value="YidC/Oxa/ALB_C"/>
</dbReference>
<reference evidence="9 10" key="1">
    <citation type="submission" date="2020-12" db="EMBL/GenBank/DDBJ databases">
        <title>Metabolic potential, ecology and presence of endohyphal bacteria is reflected in genomic diversity of Mucoromycotina.</title>
        <authorList>
            <person name="Muszewska A."/>
            <person name="Okrasinska A."/>
            <person name="Steczkiewicz K."/>
            <person name="Drgas O."/>
            <person name="Orlowska M."/>
            <person name="Perlinska-Lenart U."/>
            <person name="Aleksandrzak-Piekarczyk T."/>
            <person name="Szatraj K."/>
            <person name="Zielenkiewicz U."/>
            <person name="Pilsyk S."/>
            <person name="Malc E."/>
            <person name="Mieczkowski P."/>
            <person name="Kruszewska J.S."/>
            <person name="Biernat P."/>
            <person name="Pawlowska J."/>
        </authorList>
    </citation>
    <scope>NUCLEOTIDE SEQUENCE [LARGE SCALE GENOMIC DNA]</scope>
    <source>
        <strain evidence="9 10">CBS 142.35</strain>
    </source>
</reference>
<evidence type="ECO:0000256" key="5">
    <source>
        <dbReference type="ARBA" id="ARBA00023136"/>
    </source>
</evidence>
<dbReference type="EMBL" id="JAEPRB010000002">
    <property type="protein sequence ID" value="KAG2228183.1"/>
    <property type="molecule type" value="Genomic_DNA"/>
</dbReference>
<evidence type="ECO:0000256" key="7">
    <source>
        <dbReference type="SAM" id="Phobius"/>
    </source>
</evidence>
<dbReference type="GO" id="GO:0032979">
    <property type="term" value="P:protein insertion into mitochondrial inner membrane from matrix"/>
    <property type="evidence" value="ECO:0007669"/>
    <property type="project" value="TreeGrafter"/>
</dbReference>
<keyword evidence="4 7" id="KW-1133">Transmembrane helix</keyword>
<evidence type="ECO:0000259" key="8">
    <source>
        <dbReference type="Pfam" id="PF02096"/>
    </source>
</evidence>
<feature type="non-terminal residue" evidence="9">
    <location>
        <position position="1"/>
    </location>
</feature>
<dbReference type="AlphaFoldDB" id="A0A8H7SGU0"/>
<evidence type="ECO:0000256" key="3">
    <source>
        <dbReference type="ARBA" id="ARBA00022692"/>
    </source>
</evidence>
<dbReference type="CDD" id="cd20069">
    <property type="entry name" value="5TM_Oxa1-like"/>
    <property type="match status" value="1"/>
</dbReference>
<accession>A0A8H7SGU0</accession>